<protein>
    <submittedName>
        <fullName evidence="3">Uncharacterized protein</fullName>
    </submittedName>
</protein>
<evidence type="ECO:0000313" key="3">
    <source>
        <dbReference type="EMBL" id="KAK6544120.1"/>
    </source>
</evidence>
<proteinExistence type="predicted"/>
<dbReference type="Proteomes" id="UP001365542">
    <property type="component" value="Unassembled WGS sequence"/>
</dbReference>
<sequence length="316" mass="33765">MKTSTLGGETIVNGDNIRGRRGRRSVSVRDGVLDNRDAVGDAGEVMAHKLENAYPGRPTPIKIQSSDTIPEVAEIQEDHNDENFKGSQGGEDVNDKQVGDGNVNPDDMGVLEAADLPGLPLGMLGPVIAGPRAAFSDEDSGLTEIEIMPSAMNVDINFGGAPAADDNNGVVEEIWIASSDDTPNEMNDGGFNPLYSLAEKLGEVMGGLMGEISKPKDPAPMLGQPIDEVMLPNGQRQRQPNINTVPTVVSTPTVQPETGWDTLGKVVGAVALSVLGPVVVITLLGFLIYMCVRRMRVMNRGYKEVQERLCGDEEWS</sequence>
<gene>
    <name evidence="3" type="ORF">TWF694_000829</name>
</gene>
<reference evidence="3 4" key="1">
    <citation type="submission" date="2019-10" db="EMBL/GenBank/DDBJ databases">
        <authorList>
            <person name="Palmer J.M."/>
        </authorList>
    </citation>
    <scope>NUCLEOTIDE SEQUENCE [LARGE SCALE GENOMIC DNA]</scope>
    <source>
        <strain evidence="3 4">TWF694</strain>
    </source>
</reference>
<keyword evidence="2" id="KW-1133">Transmembrane helix</keyword>
<keyword evidence="4" id="KW-1185">Reference proteome</keyword>
<evidence type="ECO:0000256" key="2">
    <source>
        <dbReference type="SAM" id="Phobius"/>
    </source>
</evidence>
<feature type="transmembrane region" description="Helical" evidence="2">
    <location>
        <begin position="266"/>
        <end position="292"/>
    </location>
</feature>
<organism evidence="3 4">
    <name type="scientific">Orbilia ellipsospora</name>
    <dbReference type="NCBI Taxonomy" id="2528407"/>
    <lineage>
        <taxon>Eukaryota</taxon>
        <taxon>Fungi</taxon>
        <taxon>Dikarya</taxon>
        <taxon>Ascomycota</taxon>
        <taxon>Pezizomycotina</taxon>
        <taxon>Orbiliomycetes</taxon>
        <taxon>Orbiliales</taxon>
        <taxon>Orbiliaceae</taxon>
        <taxon>Orbilia</taxon>
    </lineage>
</organism>
<evidence type="ECO:0000256" key="1">
    <source>
        <dbReference type="SAM" id="MobiDB-lite"/>
    </source>
</evidence>
<dbReference type="AlphaFoldDB" id="A0AAV9XPR3"/>
<keyword evidence="2" id="KW-0812">Transmembrane</keyword>
<name>A0AAV9XPR3_9PEZI</name>
<dbReference type="EMBL" id="JAVHJO010000001">
    <property type="protein sequence ID" value="KAK6544120.1"/>
    <property type="molecule type" value="Genomic_DNA"/>
</dbReference>
<accession>A0AAV9XPR3</accession>
<feature type="region of interest" description="Disordered" evidence="1">
    <location>
        <begin position="81"/>
        <end position="103"/>
    </location>
</feature>
<evidence type="ECO:0000313" key="4">
    <source>
        <dbReference type="Proteomes" id="UP001365542"/>
    </source>
</evidence>
<feature type="region of interest" description="Disordered" evidence="1">
    <location>
        <begin position="1"/>
        <end position="24"/>
    </location>
</feature>
<keyword evidence="2" id="KW-0472">Membrane</keyword>
<comment type="caution">
    <text evidence="3">The sequence shown here is derived from an EMBL/GenBank/DDBJ whole genome shotgun (WGS) entry which is preliminary data.</text>
</comment>